<evidence type="ECO:0000313" key="2">
    <source>
        <dbReference type="Proteomes" id="UP000622707"/>
    </source>
</evidence>
<name>A0ABS1JT12_9BURK</name>
<reference evidence="1 2" key="1">
    <citation type="journal article" date="2017" name="Int. J. Syst. Evol. Microbiol.">
        <title>Ramlibacter alkalitolerans sp. nov., alkali-tolerant bacterium isolated from soil of ginseng.</title>
        <authorList>
            <person name="Lee D.H."/>
            <person name="Cha C.J."/>
        </authorList>
    </citation>
    <scope>NUCLEOTIDE SEQUENCE [LARGE SCALE GENOMIC DNA]</scope>
    <source>
        <strain evidence="1 2">KACC 19305</strain>
    </source>
</reference>
<organism evidence="1 2">
    <name type="scientific">Ramlibacter alkalitolerans</name>
    <dbReference type="NCBI Taxonomy" id="2039631"/>
    <lineage>
        <taxon>Bacteria</taxon>
        <taxon>Pseudomonadati</taxon>
        <taxon>Pseudomonadota</taxon>
        <taxon>Betaproteobacteria</taxon>
        <taxon>Burkholderiales</taxon>
        <taxon>Comamonadaceae</taxon>
        <taxon>Ramlibacter</taxon>
    </lineage>
</organism>
<dbReference type="RefSeq" id="WP_201691499.1">
    <property type="nucleotide sequence ID" value="NZ_JAEQND010000010.1"/>
</dbReference>
<gene>
    <name evidence="1" type="ORF">JI746_17965</name>
</gene>
<comment type="caution">
    <text evidence="1">The sequence shown here is derived from an EMBL/GenBank/DDBJ whole genome shotgun (WGS) entry which is preliminary data.</text>
</comment>
<evidence type="ECO:0000313" key="1">
    <source>
        <dbReference type="EMBL" id="MBL0427006.1"/>
    </source>
</evidence>
<accession>A0ABS1JT12</accession>
<sequence>MSASLHNSLIHVAHQLVHSLPSPVLRVLDAWSLRVARRRALQRQLKWQQQKAATQANAAGAAVYHLKPWRD</sequence>
<dbReference type="EMBL" id="JAEQND010000010">
    <property type="protein sequence ID" value="MBL0427006.1"/>
    <property type="molecule type" value="Genomic_DNA"/>
</dbReference>
<dbReference type="Proteomes" id="UP000622707">
    <property type="component" value="Unassembled WGS sequence"/>
</dbReference>
<proteinExistence type="predicted"/>
<keyword evidence="2" id="KW-1185">Reference proteome</keyword>
<protein>
    <submittedName>
        <fullName evidence="1">Uncharacterized protein</fullName>
    </submittedName>
</protein>